<evidence type="ECO:0000256" key="1">
    <source>
        <dbReference type="SAM" id="Coils"/>
    </source>
</evidence>
<dbReference type="EMBL" id="KZ084169">
    <property type="protein sequence ID" value="OSC96711.1"/>
    <property type="molecule type" value="Genomic_DNA"/>
</dbReference>
<reference evidence="3 4" key="1">
    <citation type="journal article" date="2015" name="Biotechnol. Biofuels">
        <title>Enhanced degradation of softwood versus hardwood by the white-rot fungus Pycnoporus coccineus.</title>
        <authorList>
            <person name="Couturier M."/>
            <person name="Navarro D."/>
            <person name="Chevret D."/>
            <person name="Henrissat B."/>
            <person name="Piumi F."/>
            <person name="Ruiz-Duenas F.J."/>
            <person name="Martinez A.T."/>
            <person name="Grigoriev I.V."/>
            <person name="Riley R."/>
            <person name="Lipzen A."/>
            <person name="Berrin J.G."/>
            <person name="Master E.R."/>
            <person name="Rosso M.N."/>
        </authorList>
    </citation>
    <scope>NUCLEOTIDE SEQUENCE [LARGE SCALE GENOMIC DNA]</scope>
    <source>
        <strain evidence="3 4">BRFM310</strain>
    </source>
</reference>
<evidence type="ECO:0000256" key="2">
    <source>
        <dbReference type="SAM" id="MobiDB-lite"/>
    </source>
</evidence>
<evidence type="ECO:0000313" key="3">
    <source>
        <dbReference type="EMBL" id="OSC96711.1"/>
    </source>
</evidence>
<accession>A0A1Y2I9W5</accession>
<feature type="region of interest" description="Disordered" evidence="2">
    <location>
        <begin position="295"/>
        <end position="422"/>
    </location>
</feature>
<protein>
    <submittedName>
        <fullName evidence="3">Uncharacterized protein</fullName>
    </submittedName>
</protein>
<feature type="region of interest" description="Disordered" evidence="2">
    <location>
        <begin position="1"/>
        <end position="164"/>
    </location>
</feature>
<feature type="compositionally biased region" description="Basic and acidic residues" evidence="2">
    <location>
        <begin position="397"/>
        <end position="416"/>
    </location>
</feature>
<dbReference type="Proteomes" id="UP000193067">
    <property type="component" value="Unassembled WGS sequence"/>
</dbReference>
<feature type="compositionally biased region" description="Basic and acidic residues" evidence="2">
    <location>
        <begin position="7"/>
        <end position="28"/>
    </location>
</feature>
<dbReference type="AlphaFoldDB" id="A0A1Y2I9W5"/>
<organism evidence="3 4">
    <name type="scientific">Trametes coccinea (strain BRFM310)</name>
    <name type="common">Pycnoporus coccineus</name>
    <dbReference type="NCBI Taxonomy" id="1353009"/>
    <lineage>
        <taxon>Eukaryota</taxon>
        <taxon>Fungi</taxon>
        <taxon>Dikarya</taxon>
        <taxon>Basidiomycota</taxon>
        <taxon>Agaricomycotina</taxon>
        <taxon>Agaricomycetes</taxon>
        <taxon>Polyporales</taxon>
        <taxon>Polyporaceae</taxon>
        <taxon>Trametes</taxon>
    </lineage>
</organism>
<keyword evidence="1" id="KW-0175">Coiled coil</keyword>
<feature type="compositionally biased region" description="Low complexity" evidence="2">
    <location>
        <begin position="29"/>
        <end position="42"/>
    </location>
</feature>
<keyword evidence="4" id="KW-1185">Reference proteome</keyword>
<feature type="compositionally biased region" description="Basic and acidic residues" evidence="2">
    <location>
        <begin position="331"/>
        <end position="353"/>
    </location>
</feature>
<proteinExistence type="predicted"/>
<feature type="coiled-coil region" evidence="1">
    <location>
        <begin position="214"/>
        <end position="241"/>
    </location>
</feature>
<feature type="compositionally biased region" description="Basic and acidic residues" evidence="2">
    <location>
        <begin position="91"/>
        <end position="100"/>
    </location>
</feature>
<feature type="compositionally biased region" description="Basic and acidic residues" evidence="2">
    <location>
        <begin position="296"/>
        <end position="317"/>
    </location>
</feature>
<dbReference type="OrthoDB" id="10649836at2759"/>
<name>A0A1Y2I9W5_TRAC3</name>
<gene>
    <name evidence="3" type="ORF">PYCCODRAFT_1472433</name>
</gene>
<evidence type="ECO:0000313" key="4">
    <source>
        <dbReference type="Proteomes" id="UP000193067"/>
    </source>
</evidence>
<feature type="compositionally biased region" description="Polar residues" evidence="2">
    <location>
        <begin position="68"/>
        <end position="86"/>
    </location>
</feature>
<sequence length="422" mass="45173">MSNSRLSETERVIKLLQDKQKQRNEQRAAKASQGATTQATSAPEPKPTPATSAPEPKSTLASRATPAVSIQSKAAQSSRVSDQQKITAEGKANEESAEKGQRKRKPRAPAASRTQEDSNDGSGPEIVEVPPKKKAKTASPQKDKGKGKAVARAQASPAPGPATGILGAAVPYIRKAVARAQASPAPGPATGILGDPCPIWTENPREGLSDRELVMKLMLEVQDLRTAVSSLQQELSEERASRRQFFAKEMGGLSESLIAAVQEGFKSSLSDAMNIAASSARGHGLHRDMAAMALRQEPEHEKEGTEQEKEKEKEMMKEGTGMTDEVQAPEDPAKAREREGQKEGEKEDMEKEGTAQVKDMVIASAEAMKDSELQVNDQQGMGSAGDESVQVADEMDTDKQEGAREVDPNADGHDQDSAMDTL</sequence>